<dbReference type="PANTHER" id="PTHR30055">
    <property type="entry name" value="HTH-TYPE TRANSCRIPTIONAL REGULATOR RUTR"/>
    <property type="match status" value="1"/>
</dbReference>
<dbReference type="SUPFAM" id="SSF46689">
    <property type="entry name" value="Homeodomain-like"/>
    <property type="match status" value="1"/>
</dbReference>
<feature type="domain" description="HTH tetR-type" evidence="3">
    <location>
        <begin position="5"/>
        <end position="65"/>
    </location>
</feature>
<dbReference type="PRINTS" id="PR00455">
    <property type="entry name" value="HTHTETR"/>
</dbReference>
<dbReference type="GO" id="GO:0003700">
    <property type="term" value="F:DNA-binding transcription factor activity"/>
    <property type="evidence" value="ECO:0007669"/>
    <property type="project" value="TreeGrafter"/>
</dbReference>
<dbReference type="STRING" id="46177.SAMN05660976_02899"/>
<feature type="DNA-binding region" description="H-T-H motif" evidence="2">
    <location>
        <begin position="28"/>
        <end position="47"/>
    </location>
</feature>
<dbReference type="PROSITE" id="PS50977">
    <property type="entry name" value="HTH_TETR_2"/>
    <property type="match status" value="1"/>
</dbReference>
<proteinExistence type="predicted"/>
<dbReference type="PANTHER" id="PTHR30055:SF235">
    <property type="entry name" value="TRANSCRIPTIONAL REGULATORY PROTEIN"/>
    <property type="match status" value="1"/>
</dbReference>
<dbReference type="OrthoDB" id="3186364at2"/>
<name>A0A1H7RSG8_9ACTN</name>
<evidence type="ECO:0000256" key="2">
    <source>
        <dbReference type="PROSITE-ProRule" id="PRU00335"/>
    </source>
</evidence>
<dbReference type="Pfam" id="PF00440">
    <property type="entry name" value="TetR_N"/>
    <property type="match status" value="1"/>
</dbReference>
<evidence type="ECO:0000259" key="3">
    <source>
        <dbReference type="PROSITE" id="PS50977"/>
    </source>
</evidence>
<sequence length="178" mass="18867">MTTADDTRSRILAAARELFAERGYAATSLSDIAAAVGLTKTAVAYHFHPKDRLASELLAPAGEDMITLLGADAGDREELVTALVSFAARHRAVIRLLLEDLAGSDDAPPGSPGEAIRTFRNEIFNRLAGPDPDGPARVRSWALLGALQWGVAQTMNLPEEEVETALLEAARAILPPAG</sequence>
<dbReference type="AlphaFoldDB" id="A0A1H7RSG8"/>
<dbReference type="GO" id="GO:0000976">
    <property type="term" value="F:transcription cis-regulatory region binding"/>
    <property type="evidence" value="ECO:0007669"/>
    <property type="project" value="TreeGrafter"/>
</dbReference>
<evidence type="ECO:0000313" key="5">
    <source>
        <dbReference type="Proteomes" id="UP000198953"/>
    </source>
</evidence>
<dbReference type="InterPro" id="IPR050109">
    <property type="entry name" value="HTH-type_TetR-like_transc_reg"/>
</dbReference>
<evidence type="ECO:0000313" key="4">
    <source>
        <dbReference type="EMBL" id="SEL63172.1"/>
    </source>
</evidence>
<evidence type="ECO:0000256" key="1">
    <source>
        <dbReference type="ARBA" id="ARBA00023125"/>
    </source>
</evidence>
<gene>
    <name evidence="4" type="ORF">SAMN05660976_02899</name>
</gene>
<dbReference type="Proteomes" id="UP000198953">
    <property type="component" value="Unassembled WGS sequence"/>
</dbReference>
<protein>
    <submittedName>
        <fullName evidence="4">Transcriptional regulator, TetR family</fullName>
    </submittedName>
</protein>
<dbReference type="EMBL" id="FOBF01000006">
    <property type="protein sequence ID" value="SEL63172.1"/>
    <property type="molecule type" value="Genomic_DNA"/>
</dbReference>
<dbReference type="InterPro" id="IPR009057">
    <property type="entry name" value="Homeodomain-like_sf"/>
</dbReference>
<keyword evidence="5" id="KW-1185">Reference proteome</keyword>
<organism evidence="4 5">
    <name type="scientific">Nonomuraea pusilla</name>
    <dbReference type="NCBI Taxonomy" id="46177"/>
    <lineage>
        <taxon>Bacteria</taxon>
        <taxon>Bacillati</taxon>
        <taxon>Actinomycetota</taxon>
        <taxon>Actinomycetes</taxon>
        <taxon>Streptosporangiales</taxon>
        <taxon>Streptosporangiaceae</taxon>
        <taxon>Nonomuraea</taxon>
    </lineage>
</organism>
<dbReference type="InterPro" id="IPR001647">
    <property type="entry name" value="HTH_TetR"/>
</dbReference>
<reference evidence="4 5" key="1">
    <citation type="submission" date="2016-10" db="EMBL/GenBank/DDBJ databases">
        <authorList>
            <person name="de Groot N.N."/>
        </authorList>
    </citation>
    <scope>NUCLEOTIDE SEQUENCE [LARGE SCALE GENOMIC DNA]</scope>
    <source>
        <strain evidence="4 5">DSM 43357</strain>
    </source>
</reference>
<dbReference type="Gene3D" id="1.10.357.10">
    <property type="entry name" value="Tetracycline Repressor, domain 2"/>
    <property type="match status" value="1"/>
</dbReference>
<accession>A0A1H7RSG8</accession>
<dbReference type="RefSeq" id="WP_055503677.1">
    <property type="nucleotide sequence ID" value="NZ_BBZG01000001.1"/>
</dbReference>
<keyword evidence="1 2" id="KW-0238">DNA-binding</keyword>